<dbReference type="Gramene" id="PRQ24152">
    <property type="protein sequence ID" value="PRQ24152"/>
    <property type="gene ID" value="RchiOBHm_Chr6g0269251"/>
</dbReference>
<accession>A0A2P6PQG5</accession>
<name>A0A2P6PQG5_ROSCH</name>
<comment type="caution">
    <text evidence="1">The sequence shown here is derived from an EMBL/GenBank/DDBJ whole genome shotgun (WGS) entry which is preliminary data.</text>
</comment>
<gene>
    <name evidence="1" type="ORF">RchiOBHm_Chr6g0269251</name>
</gene>
<proteinExistence type="predicted"/>
<reference evidence="1 2" key="1">
    <citation type="journal article" date="2018" name="Nat. Genet.">
        <title>The Rosa genome provides new insights in the design of modern roses.</title>
        <authorList>
            <person name="Bendahmane M."/>
        </authorList>
    </citation>
    <scope>NUCLEOTIDE SEQUENCE [LARGE SCALE GENOMIC DNA]</scope>
    <source>
        <strain evidence="2">cv. Old Blush</strain>
    </source>
</reference>
<dbReference type="EMBL" id="PDCK01000044">
    <property type="protein sequence ID" value="PRQ24152.1"/>
    <property type="molecule type" value="Genomic_DNA"/>
</dbReference>
<evidence type="ECO:0000313" key="1">
    <source>
        <dbReference type="EMBL" id="PRQ24152.1"/>
    </source>
</evidence>
<dbReference type="AlphaFoldDB" id="A0A2P6PQG5"/>
<evidence type="ECO:0000313" key="2">
    <source>
        <dbReference type="Proteomes" id="UP000238479"/>
    </source>
</evidence>
<keyword evidence="2" id="KW-1185">Reference proteome</keyword>
<sequence>MSISKEVFGEPTQLFILSENVINLLEMQWIGQGAYEGYLHELITERDLLDTFAFVDPTATYNCQRPDFVRYLVDWLKEGKSDHIFFMPYNPGGR</sequence>
<organism evidence="1 2">
    <name type="scientific">Rosa chinensis</name>
    <name type="common">China rose</name>
    <dbReference type="NCBI Taxonomy" id="74649"/>
    <lineage>
        <taxon>Eukaryota</taxon>
        <taxon>Viridiplantae</taxon>
        <taxon>Streptophyta</taxon>
        <taxon>Embryophyta</taxon>
        <taxon>Tracheophyta</taxon>
        <taxon>Spermatophyta</taxon>
        <taxon>Magnoliopsida</taxon>
        <taxon>eudicotyledons</taxon>
        <taxon>Gunneridae</taxon>
        <taxon>Pentapetalae</taxon>
        <taxon>rosids</taxon>
        <taxon>fabids</taxon>
        <taxon>Rosales</taxon>
        <taxon>Rosaceae</taxon>
        <taxon>Rosoideae</taxon>
        <taxon>Rosoideae incertae sedis</taxon>
        <taxon>Rosa</taxon>
    </lineage>
</organism>
<dbReference type="Proteomes" id="UP000238479">
    <property type="component" value="Chromosome 6"/>
</dbReference>
<protein>
    <submittedName>
        <fullName evidence="1">Uncharacterized protein</fullName>
    </submittedName>
</protein>